<dbReference type="AlphaFoldDB" id="W7M2Q0"/>
<dbReference type="KEGG" id="fvr:FVEG_06128"/>
<dbReference type="EMBL" id="DS022248">
    <property type="protein sequence ID" value="EWG45286.1"/>
    <property type="molecule type" value="Genomic_DNA"/>
</dbReference>
<organism evidence="1 2">
    <name type="scientific">Gibberella moniliformis (strain M3125 / FGSC 7600)</name>
    <name type="common">Maize ear and stalk rot fungus</name>
    <name type="synonym">Fusarium verticillioides</name>
    <dbReference type="NCBI Taxonomy" id="334819"/>
    <lineage>
        <taxon>Eukaryota</taxon>
        <taxon>Fungi</taxon>
        <taxon>Dikarya</taxon>
        <taxon>Ascomycota</taxon>
        <taxon>Pezizomycotina</taxon>
        <taxon>Sordariomycetes</taxon>
        <taxon>Hypocreomycetidae</taxon>
        <taxon>Hypocreales</taxon>
        <taxon>Nectriaceae</taxon>
        <taxon>Fusarium</taxon>
        <taxon>Fusarium fujikuroi species complex</taxon>
    </lineage>
</organism>
<evidence type="ECO:0000313" key="2">
    <source>
        <dbReference type="Proteomes" id="UP000009096"/>
    </source>
</evidence>
<protein>
    <submittedName>
        <fullName evidence="1">Uncharacterized protein</fullName>
    </submittedName>
</protein>
<keyword evidence="2" id="KW-1185">Reference proteome</keyword>
<dbReference type="Proteomes" id="UP000009096">
    <property type="component" value="Chromosome 2"/>
</dbReference>
<reference evidence="1 2" key="1">
    <citation type="journal article" date="2010" name="Nature">
        <title>Comparative genomics reveals mobile pathogenicity chromosomes in Fusarium.</title>
        <authorList>
            <person name="Ma L.J."/>
            <person name="van der Does H.C."/>
            <person name="Borkovich K.A."/>
            <person name="Coleman J.J."/>
            <person name="Daboussi M.J."/>
            <person name="Di Pietro A."/>
            <person name="Dufresne M."/>
            <person name="Freitag M."/>
            <person name="Grabherr M."/>
            <person name="Henrissat B."/>
            <person name="Houterman P.M."/>
            <person name="Kang S."/>
            <person name="Shim W.B."/>
            <person name="Woloshuk C."/>
            <person name="Xie X."/>
            <person name="Xu J.R."/>
            <person name="Antoniw J."/>
            <person name="Baker S.E."/>
            <person name="Bluhm B.H."/>
            <person name="Breakspear A."/>
            <person name="Brown D.W."/>
            <person name="Butchko R.A."/>
            <person name="Chapman S."/>
            <person name="Coulson R."/>
            <person name="Coutinho P.M."/>
            <person name="Danchin E.G."/>
            <person name="Diener A."/>
            <person name="Gale L.R."/>
            <person name="Gardiner D.M."/>
            <person name="Goff S."/>
            <person name="Hammond-Kosack K.E."/>
            <person name="Hilburn K."/>
            <person name="Hua-Van A."/>
            <person name="Jonkers W."/>
            <person name="Kazan K."/>
            <person name="Kodira C.D."/>
            <person name="Koehrsen M."/>
            <person name="Kumar L."/>
            <person name="Lee Y.H."/>
            <person name="Li L."/>
            <person name="Manners J.M."/>
            <person name="Miranda-Saavedra D."/>
            <person name="Mukherjee M."/>
            <person name="Park G."/>
            <person name="Park J."/>
            <person name="Park S.Y."/>
            <person name="Proctor R.H."/>
            <person name="Regev A."/>
            <person name="Ruiz-Roldan M.C."/>
            <person name="Sain D."/>
            <person name="Sakthikumar S."/>
            <person name="Sykes S."/>
            <person name="Schwartz D.C."/>
            <person name="Turgeon B.G."/>
            <person name="Wapinski I."/>
            <person name="Yoder O."/>
            <person name="Young S."/>
            <person name="Zeng Q."/>
            <person name="Zhou S."/>
            <person name="Galagan J."/>
            <person name="Cuomo C.A."/>
            <person name="Kistler H.C."/>
            <person name="Rep M."/>
        </authorList>
    </citation>
    <scope>NUCLEOTIDE SEQUENCE [LARGE SCALE GENOMIC DNA]</scope>
    <source>
        <strain evidence="2">M3125 / FGSC 7600</strain>
    </source>
</reference>
<proteinExistence type="predicted"/>
<dbReference type="eggNOG" id="ENOG502T4YN">
    <property type="taxonomic scope" value="Eukaryota"/>
</dbReference>
<sequence length="83" mass="8723">MSDGEAGRLAPTVPRNASVTSALRGLSIASIPRTCGYDEGTWPGPDMALAASIEASSLLGAGLGNRYFRLYSGYCSCSIFFRL</sequence>
<gene>
    <name evidence="1" type="ORF">FVEG_06128</name>
</gene>
<evidence type="ECO:0000313" key="1">
    <source>
        <dbReference type="EMBL" id="EWG45286.1"/>
    </source>
</evidence>
<dbReference type="VEuPathDB" id="FungiDB:FVEG_06128"/>
<dbReference type="RefSeq" id="XP_018751477.1">
    <property type="nucleotide sequence ID" value="XM_018894396.1"/>
</dbReference>
<dbReference type="GeneID" id="30064049"/>
<accession>W7M2Q0</accession>
<dbReference type="EMBL" id="CM000579">
    <property type="protein sequence ID" value="EWG45286.1"/>
    <property type="molecule type" value="Genomic_DNA"/>
</dbReference>
<name>W7M2Q0_GIBM7</name>